<comment type="caution">
    <text evidence="1">The sequence shown here is derived from an EMBL/GenBank/DDBJ whole genome shotgun (WGS) entry which is preliminary data.</text>
</comment>
<gene>
    <name evidence="1" type="ORF">HMPREF0080_00312</name>
</gene>
<proteinExistence type="predicted"/>
<accession>G9YFA1</accession>
<sequence>MQNTFYGQLVKYMKRSDIERLVADEVEKIIAGTGLEPLMSSMCVNGTGTCASLLTRKAVWAWKTVRQ</sequence>
<dbReference type="EMBL" id="AGCJ01000010">
    <property type="protein sequence ID" value="EHM43269.1"/>
    <property type="molecule type" value="Genomic_DNA"/>
</dbReference>
<evidence type="ECO:0000313" key="1">
    <source>
        <dbReference type="EMBL" id="EHM43269.1"/>
    </source>
</evidence>
<dbReference type="Proteomes" id="UP000005481">
    <property type="component" value="Unassembled WGS sequence"/>
</dbReference>
<reference evidence="1 2" key="1">
    <citation type="submission" date="2011-08" db="EMBL/GenBank/DDBJ databases">
        <authorList>
            <person name="Weinstock G."/>
            <person name="Sodergren E."/>
            <person name="Clifton S."/>
            <person name="Fulton L."/>
            <person name="Fulton B."/>
            <person name="Courtney L."/>
            <person name="Fronick C."/>
            <person name="Harrison M."/>
            <person name="Strong C."/>
            <person name="Farmer C."/>
            <person name="Delahaunty K."/>
            <person name="Markovic C."/>
            <person name="Hall O."/>
            <person name="Minx P."/>
            <person name="Tomlinson C."/>
            <person name="Mitreva M."/>
            <person name="Hou S."/>
            <person name="Chen J."/>
            <person name="Wollam A."/>
            <person name="Pepin K.H."/>
            <person name="Johnson M."/>
            <person name="Bhonagiri V."/>
            <person name="Zhang X."/>
            <person name="Suruliraj S."/>
            <person name="Warren W."/>
            <person name="Chinwalla A."/>
            <person name="Mardis E.R."/>
            <person name="Wilson R.K."/>
        </authorList>
    </citation>
    <scope>NUCLEOTIDE SEQUENCE [LARGE SCALE GENOMIC DNA]</scope>
    <source>
        <strain evidence="1 2">F0357</strain>
    </source>
</reference>
<name>G9YFA1_9FIRM</name>
<evidence type="ECO:0000313" key="2">
    <source>
        <dbReference type="Proteomes" id="UP000005481"/>
    </source>
</evidence>
<organism evidence="1 2">
    <name type="scientific">Anaeroglobus geminatus F0357</name>
    <dbReference type="NCBI Taxonomy" id="861450"/>
    <lineage>
        <taxon>Bacteria</taxon>
        <taxon>Bacillati</taxon>
        <taxon>Bacillota</taxon>
        <taxon>Negativicutes</taxon>
        <taxon>Veillonellales</taxon>
        <taxon>Veillonellaceae</taxon>
        <taxon>Anaeroglobus</taxon>
    </lineage>
</organism>
<keyword evidence="2" id="KW-1185">Reference proteome</keyword>
<dbReference type="AlphaFoldDB" id="G9YFA1"/>
<dbReference type="STRING" id="861450.HMPREF0080_00312"/>
<dbReference type="HOGENOM" id="CLU_2803044_0_0_9"/>
<protein>
    <submittedName>
        <fullName evidence="1">Uncharacterized protein</fullName>
    </submittedName>
</protein>